<reference evidence="10 25" key="10">
    <citation type="submission" date="2020-04" db="EMBL/GenBank/DDBJ databases">
        <authorList>
            <person name="Hitch T.C.A."/>
            <person name="Wylensek D."/>
            <person name="Clavel T."/>
        </authorList>
    </citation>
    <scope>NUCLEOTIDE SEQUENCE [LARGE SCALE GENOMIC DNA]</scope>
    <source>
        <strain evidence="10 25">WCA-386-APC-4I</strain>
    </source>
</reference>
<dbReference type="PANTHER" id="PTHR12677:SF49">
    <property type="entry name" value="TVP38_TMEM64 FAMILY MEMBRANE PROTEIN"/>
    <property type="match status" value="1"/>
</dbReference>
<dbReference type="Proteomes" id="UP000244083">
    <property type="component" value="Unassembled WGS sequence"/>
</dbReference>
<reference evidence="14 20" key="3">
    <citation type="submission" date="2016-09" db="EMBL/GenBank/DDBJ databases">
        <title>Lactobacillus reuteri KLR3006, genome sequencing and assembly.</title>
        <authorList>
            <person name="Lee J.-Y."/>
            <person name="Kim E.B."/>
            <person name="Choi Y.-J."/>
        </authorList>
    </citation>
    <scope>NUCLEOTIDE SEQUENCE [LARGE SCALE GENOMIC DNA]</scope>
    <source>
        <strain evidence="14 20">KLR3006</strain>
    </source>
</reference>
<keyword evidence="3 6" id="KW-0812">Transmembrane</keyword>
<reference evidence="16 23" key="7">
    <citation type="journal article" date="2018" name="J Appl Environ Microbiol">
        <title>The gut symbionts Lactobacillus reuteri R2lc and 2010 encode a polyketide synthase cluster that activates the mammalian aryl-hydrocarbon receptor.</title>
        <authorList>
            <person name="Ozcam M."/>
            <person name="Roos S."/>
            <person name="Van Pijkeren J.P."/>
        </authorList>
    </citation>
    <scope>NUCLEOTIDE SEQUENCE [LARGE SCALE GENOMIC DNA]</scope>
    <source>
        <strain evidence="16 23">R2lc</strain>
    </source>
</reference>
<evidence type="ECO:0000313" key="16">
    <source>
        <dbReference type="EMBL" id="RMX26659.1"/>
    </source>
</evidence>
<evidence type="ECO:0000313" key="22">
    <source>
        <dbReference type="Proteomes" id="UP000244083"/>
    </source>
</evidence>
<dbReference type="InterPro" id="IPR015414">
    <property type="entry name" value="TMEM64"/>
</dbReference>
<evidence type="ECO:0000259" key="7">
    <source>
        <dbReference type="Pfam" id="PF09335"/>
    </source>
</evidence>
<dbReference type="EMBL" id="MIMV01000185">
    <property type="protein sequence ID" value="OTA85753.1"/>
    <property type="molecule type" value="Genomic_DNA"/>
</dbReference>
<keyword evidence="2 6" id="KW-1003">Cell membrane</keyword>
<evidence type="ECO:0000313" key="11">
    <source>
        <dbReference type="EMBL" id="OJI11172.1"/>
    </source>
</evidence>
<dbReference type="Proteomes" id="UP000587270">
    <property type="component" value="Unassembled WGS sequence"/>
</dbReference>
<evidence type="ECO:0000313" key="8">
    <source>
        <dbReference type="EMBL" id="KEK14542.1"/>
    </source>
</evidence>
<evidence type="ECO:0000256" key="5">
    <source>
        <dbReference type="ARBA" id="ARBA00023136"/>
    </source>
</evidence>
<evidence type="ECO:0000313" key="23">
    <source>
        <dbReference type="Proteomes" id="UP000276940"/>
    </source>
</evidence>
<evidence type="ECO:0000313" key="12">
    <source>
        <dbReference type="EMBL" id="OPG88509.1"/>
    </source>
</evidence>
<evidence type="ECO:0000313" key="18">
    <source>
        <dbReference type="Proteomes" id="UP000184174"/>
    </source>
</evidence>
<dbReference type="Proteomes" id="UP000194286">
    <property type="component" value="Unassembled WGS sequence"/>
</dbReference>
<evidence type="ECO:0000313" key="20">
    <source>
        <dbReference type="Proteomes" id="UP000194219"/>
    </source>
</evidence>
<reference evidence="15" key="6">
    <citation type="journal article" date="2018" name="Genome Announc.">
        <title>Fifty-Six Draft Genome Sequences of 10 Lactobacillus Species from 22 Commercial Dietary Supplements.</title>
        <authorList>
            <person name="Gangiredla J."/>
            <person name="Barnaba T.J."/>
            <person name="Mammel M.K."/>
            <person name="Lacher D.W."/>
            <person name="Elkins C.A."/>
            <person name="Lampel K.A."/>
            <person name="Whitehouse C.A."/>
            <person name="Tartera C."/>
        </authorList>
    </citation>
    <scope>NUCLEOTIDE SEQUENCE</scope>
    <source>
        <strain evidence="15">DS12_10</strain>
    </source>
</reference>
<evidence type="ECO:0000256" key="3">
    <source>
        <dbReference type="ARBA" id="ARBA00022692"/>
    </source>
</evidence>
<feature type="transmembrane region" description="Helical" evidence="6">
    <location>
        <begin position="199"/>
        <end position="216"/>
    </location>
</feature>
<comment type="similarity">
    <text evidence="6">Belongs to the TVP38/TMEM64 family.</text>
</comment>
<feature type="domain" description="VTT" evidence="7">
    <location>
        <begin position="79"/>
        <end position="189"/>
    </location>
</feature>
<keyword evidence="5 6" id="KW-0472">Membrane</keyword>
<evidence type="ECO:0000313" key="21">
    <source>
        <dbReference type="Proteomes" id="UP000194286"/>
    </source>
</evidence>
<dbReference type="Proteomes" id="UP000184174">
    <property type="component" value="Unassembled WGS sequence"/>
</dbReference>
<accession>A0A073JMY0</accession>
<dbReference type="EMBL" id="QAZN01000009">
    <property type="protein sequence ID" value="PTV03881.1"/>
    <property type="molecule type" value="Genomic_DNA"/>
</dbReference>
<comment type="caution">
    <text evidence="8">The sequence shown here is derived from an EMBL/GenBank/DDBJ whole genome shotgun (WGS) entry which is preliminary data.</text>
</comment>
<dbReference type="GO" id="GO:0005886">
    <property type="term" value="C:plasma membrane"/>
    <property type="evidence" value="ECO:0007669"/>
    <property type="project" value="UniProtKB-SubCell"/>
</dbReference>
<feature type="transmembrane region" description="Helical" evidence="6">
    <location>
        <begin position="80"/>
        <end position="101"/>
    </location>
</feature>
<evidence type="ECO:0000256" key="4">
    <source>
        <dbReference type="ARBA" id="ARBA00022989"/>
    </source>
</evidence>
<keyword evidence="4 6" id="KW-1133">Transmembrane helix</keyword>
<feature type="transmembrane region" description="Helical" evidence="6">
    <location>
        <begin position="169"/>
        <end position="187"/>
    </location>
</feature>
<dbReference type="Proteomes" id="UP000027731">
    <property type="component" value="Unassembled WGS sequence"/>
</dbReference>
<feature type="transmembrane region" description="Helical" evidence="6">
    <location>
        <begin position="9"/>
        <end position="27"/>
    </location>
</feature>
<dbReference type="Proteomes" id="UP000460207">
    <property type="component" value="Unassembled WGS sequence"/>
</dbReference>
<dbReference type="Proteomes" id="UP000194219">
    <property type="component" value="Unassembled WGS sequence"/>
</dbReference>
<reference evidence="9 24" key="9">
    <citation type="submission" date="2019-11" db="EMBL/GenBank/DDBJ databases">
        <title>Draft genome sequence of 12 host-associated Lactobacillus reuteri rodent strains.</title>
        <authorList>
            <person name="Zhang S."/>
            <person name="Ozcam M."/>
            <person name="Van Pijkeren J.P."/>
        </authorList>
    </citation>
    <scope>NUCLEOTIDE SEQUENCE [LARGE SCALE GENOMIC DNA]</scope>
    <source>
        <strain evidence="9 24">N4I</strain>
    </source>
</reference>
<reference evidence="8 17" key="1">
    <citation type="submission" date="2014-06" db="EMBL/GenBank/DDBJ databases">
        <title>Genetic determinant of reutericyclin biosynthesis of Lactobacillus reuteri.</title>
        <authorList>
            <person name="Lin X."/>
            <person name="Duar R."/>
            <person name="Walter J."/>
            <person name="Gaenzle M."/>
        </authorList>
    </citation>
    <scope>NUCLEOTIDE SEQUENCE [LARGE SCALE GENOMIC DNA]</scope>
    <source>
        <strain evidence="8 17">LTH2584</strain>
    </source>
</reference>
<reference evidence="11 18" key="4">
    <citation type="submission" date="2016-10" db="EMBL/GenBank/DDBJ databases">
        <title>Genome sequence of Lactobacillus reuteri 121, a source of glucan and fructan exopolysaccharides.</title>
        <authorList>
            <person name="Gangoiti J."/>
            <person name="Lammerts Van Bueren A."/>
            <person name="Dijkhuizen L."/>
        </authorList>
    </citation>
    <scope>NUCLEOTIDE SEQUENCE [LARGE SCALE GENOMIC DNA]</scope>
    <source>
        <strain evidence="11 18">121</strain>
    </source>
</reference>
<dbReference type="EMBL" id="JABAFN010000008">
    <property type="protein sequence ID" value="NME21771.1"/>
    <property type="molecule type" value="Genomic_DNA"/>
</dbReference>
<dbReference type="EMBL" id="MWVS01000057">
    <property type="protein sequence ID" value="OPG88509.1"/>
    <property type="molecule type" value="Genomic_DNA"/>
</dbReference>
<evidence type="ECO:0000256" key="2">
    <source>
        <dbReference type="ARBA" id="ARBA00022475"/>
    </source>
</evidence>
<dbReference type="Proteomes" id="UP000189795">
    <property type="component" value="Unassembled WGS sequence"/>
</dbReference>
<organism evidence="8 17">
    <name type="scientific">Limosilactobacillus reuteri</name>
    <name type="common">Lactobacillus reuteri</name>
    <dbReference type="NCBI Taxonomy" id="1598"/>
    <lineage>
        <taxon>Bacteria</taxon>
        <taxon>Bacillati</taxon>
        <taxon>Bacillota</taxon>
        <taxon>Bacilli</taxon>
        <taxon>Lactobacillales</taxon>
        <taxon>Lactobacillaceae</taxon>
        <taxon>Limosilactobacillus</taxon>
    </lineage>
</organism>
<evidence type="ECO:0000256" key="6">
    <source>
        <dbReference type="RuleBase" id="RU366058"/>
    </source>
</evidence>
<dbReference type="RefSeq" id="WP_003663794.1">
    <property type="nucleotide sequence ID" value="NZ_CABFNG010000062.1"/>
</dbReference>
<evidence type="ECO:0000313" key="19">
    <source>
        <dbReference type="Proteomes" id="UP000189795"/>
    </source>
</evidence>
<dbReference type="PATRIC" id="fig|1598.90.peg.1669"/>
<dbReference type="EMBL" id="WJND01000004">
    <property type="protein sequence ID" value="MRG89142.1"/>
    <property type="molecule type" value="Genomic_DNA"/>
</dbReference>
<dbReference type="OrthoDB" id="2360723at2"/>
<evidence type="ECO:0000313" key="25">
    <source>
        <dbReference type="Proteomes" id="UP000587270"/>
    </source>
</evidence>
<dbReference type="InterPro" id="IPR032816">
    <property type="entry name" value="VTT_dom"/>
</dbReference>
<protein>
    <recommendedName>
        <fullName evidence="6">TVP38/TMEM64 family membrane protein</fullName>
    </recommendedName>
</protein>
<evidence type="ECO:0000256" key="1">
    <source>
        <dbReference type="ARBA" id="ARBA00004651"/>
    </source>
</evidence>
<reference evidence="13 21" key="2">
    <citation type="submission" date="2016-09" db="EMBL/GenBank/DDBJ databases">
        <title>Lactobacillus reuteri KLR3005, genome sequencing and assembly.</title>
        <authorList>
            <person name="Lee J.-Y."/>
            <person name="Kim E.B."/>
            <person name="Choi Y.-J."/>
        </authorList>
    </citation>
    <scope>NUCLEOTIDE SEQUENCE [LARGE SCALE GENOMIC DNA]</scope>
    <source>
        <strain evidence="13 21">KLR3005</strain>
    </source>
</reference>
<dbReference type="AlphaFoldDB" id="A0A073JMY0"/>
<evidence type="ECO:0000313" key="13">
    <source>
        <dbReference type="EMBL" id="OTA85436.1"/>
    </source>
</evidence>
<feature type="transmembrane region" description="Helical" evidence="6">
    <location>
        <begin position="56"/>
        <end position="73"/>
    </location>
</feature>
<feature type="transmembrane region" description="Helical" evidence="6">
    <location>
        <begin position="138"/>
        <end position="157"/>
    </location>
</feature>
<dbReference type="Pfam" id="PF09335">
    <property type="entry name" value="VTT_dom"/>
    <property type="match status" value="1"/>
</dbReference>
<comment type="subcellular location">
    <subcellularLocation>
        <location evidence="1 6">Cell membrane</location>
        <topology evidence="1 6">Multi-pass membrane protein</topology>
    </subcellularLocation>
</comment>
<evidence type="ECO:0000313" key="14">
    <source>
        <dbReference type="EMBL" id="OTA85753.1"/>
    </source>
</evidence>
<gene>
    <name evidence="12" type="ORF">B5D07_05105</name>
    <name evidence="13" type="ORF">BHL82_00520</name>
    <name evidence="14" type="ORF">BHL83_05980</name>
    <name evidence="11" type="ORF">BJI45_02925</name>
    <name evidence="16" type="ORF">C5O77_00465</name>
    <name evidence="15" type="ORF">DB325_06135</name>
    <name evidence="9" type="ORF">GIX76_03945</name>
    <name evidence="10" type="ORF">HF865_03475</name>
    <name evidence="8" type="ORF">LR3_01620</name>
</gene>
<name>A0A073JMY0_LIMRT</name>
<dbReference type="EMBL" id="MIMU01000084">
    <property type="protein sequence ID" value="OTA85436.1"/>
    <property type="molecule type" value="Genomic_DNA"/>
</dbReference>
<evidence type="ECO:0000313" key="17">
    <source>
        <dbReference type="Proteomes" id="UP000027731"/>
    </source>
</evidence>
<dbReference type="Proteomes" id="UP000276940">
    <property type="component" value="Unassembled WGS sequence"/>
</dbReference>
<dbReference type="PANTHER" id="PTHR12677">
    <property type="entry name" value="GOLGI APPARATUS MEMBRANE PROTEIN TVP38-RELATED"/>
    <property type="match status" value="1"/>
</dbReference>
<reference evidence="12 19" key="5">
    <citation type="submission" date="2017-03" db="EMBL/GenBank/DDBJ databases">
        <title>Antibiotic resistance of probiotic microorganisms.</title>
        <authorList>
            <person name="Sanudo A.I."/>
            <person name="Olivares M."/>
            <person name="Banuelos O."/>
        </authorList>
    </citation>
    <scope>NUCLEOTIDE SEQUENCE [LARGE SCALE GENOMIC DNA]</scope>
    <source>
        <strain evidence="12 19">CECT8605</strain>
    </source>
</reference>
<evidence type="ECO:0000313" key="24">
    <source>
        <dbReference type="Proteomes" id="UP000460207"/>
    </source>
</evidence>
<evidence type="ECO:0000313" key="10">
    <source>
        <dbReference type="EMBL" id="NME21771.1"/>
    </source>
</evidence>
<sequence>MKERKLNKTWLIVGAIILAVIVLYFIYRTYKPEIDLLLDFNAHNKAKLLHMIRSHGFTDIFLLVALIGILNAIPGMSNSVVCIFAGLCYGPIVGFLINWVGNILGNSTVMSIIRKINLSKRVKKNKILHYLLQQKHPLIALTIGFMIPVIPSVLVNYAGARLNVSRKHYLAMVTVGMAPTSFLYAFGGDAIFKGNIRRLIGVAIAILILIGCYLLVRKIWQNHEEKAVTK</sequence>
<evidence type="ECO:0000313" key="15">
    <source>
        <dbReference type="EMBL" id="PTV03881.1"/>
    </source>
</evidence>
<proteinExistence type="inferred from homology"/>
<dbReference type="EMBL" id="JOSX01000020">
    <property type="protein sequence ID" value="KEK14542.1"/>
    <property type="molecule type" value="Genomic_DNA"/>
</dbReference>
<evidence type="ECO:0000313" key="9">
    <source>
        <dbReference type="EMBL" id="MRG89142.1"/>
    </source>
</evidence>
<dbReference type="EMBL" id="PTLS01000009">
    <property type="protein sequence ID" value="RMX26659.1"/>
    <property type="molecule type" value="Genomic_DNA"/>
</dbReference>
<reference evidence="22" key="8">
    <citation type="submission" date="2018-04" db="EMBL/GenBank/DDBJ databases">
        <title>Draft Genome Sequences of 10 Lactobacillus Species from 22 Commercial Probiotic Products.</title>
        <authorList>
            <person name="Gangiredla J."/>
            <person name="Barnaba T.J."/>
            <person name="Mammel M.K."/>
            <person name="Lacher D.W."/>
            <person name="Elkins C.A."/>
            <person name="Lampel K.A."/>
            <person name="Whitehouse C.A."/>
            <person name="Tartera C."/>
        </authorList>
    </citation>
    <scope>NUCLEOTIDE SEQUENCE [LARGE SCALE GENOMIC DNA]</scope>
    <source>
        <strain evidence="22">DS12_10</strain>
    </source>
</reference>
<dbReference type="EMBL" id="MKQH01000013">
    <property type="protein sequence ID" value="OJI11172.1"/>
    <property type="molecule type" value="Genomic_DNA"/>
</dbReference>